<evidence type="ECO:0000256" key="7">
    <source>
        <dbReference type="RuleBase" id="RU362067"/>
    </source>
</evidence>
<feature type="domain" description="Xylanolytic transcriptional activator regulatory" evidence="9">
    <location>
        <begin position="209"/>
        <end position="275"/>
    </location>
</feature>
<dbReference type="SMART" id="SM00906">
    <property type="entry name" value="Fungal_trans"/>
    <property type="match status" value="1"/>
</dbReference>
<evidence type="ECO:0000256" key="8">
    <source>
        <dbReference type="SAM" id="MobiDB-lite"/>
    </source>
</evidence>
<evidence type="ECO:0000256" key="5">
    <source>
        <dbReference type="ARBA" id="ARBA00023242"/>
    </source>
</evidence>
<feature type="compositionally biased region" description="Polar residues" evidence="8">
    <location>
        <begin position="14"/>
        <end position="28"/>
    </location>
</feature>
<organism evidence="10 11">
    <name type="scientific">Aspergillus caelatus</name>
    <dbReference type="NCBI Taxonomy" id="61420"/>
    <lineage>
        <taxon>Eukaryota</taxon>
        <taxon>Fungi</taxon>
        <taxon>Dikarya</taxon>
        <taxon>Ascomycota</taxon>
        <taxon>Pezizomycotina</taxon>
        <taxon>Eurotiomycetes</taxon>
        <taxon>Eurotiomycetidae</taxon>
        <taxon>Eurotiales</taxon>
        <taxon>Aspergillaceae</taxon>
        <taxon>Aspergillus</taxon>
        <taxon>Aspergillus subgen. Circumdati</taxon>
    </lineage>
</organism>
<feature type="compositionally biased region" description="Basic and acidic residues" evidence="8">
    <location>
        <begin position="1"/>
        <end position="13"/>
    </location>
</feature>
<keyword evidence="5" id="KW-0539">Nucleus</keyword>
<dbReference type="Gene3D" id="3.90.660.10">
    <property type="match status" value="1"/>
</dbReference>
<feature type="binding site" evidence="6">
    <location>
        <position position="581"/>
    </location>
    <ligand>
        <name>substrate</name>
    </ligand>
</feature>
<dbReference type="Proteomes" id="UP000326268">
    <property type="component" value="Unassembled WGS sequence"/>
</dbReference>
<dbReference type="Pfam" id="PF04082">
    <property type="entry name" value="Fungal_trans"/>
    <property type="match status" value="1"/>
</dbReference>
<keyword evidence="3" id="KW-0805">Transcription regulation</keyword>
<accession>A0A5N7A312</accession>
<dbReference type="InterPro" id="IPR052761">
    <property type="entry name" value="Fungal_Detox/Toxin_TFs"/>
</dbReference>
<keyword evidence="11" id="KW-1185">Reference proteome</keyword>
<name>A0A5N7A312_9EURO</name>
<dbReference type="SUPFAM" id="SSF51905">
    <property type="entry name" value="FAD/NAD(P)-binding domain"/>
    <property type="match status" value="1"/>
</dbReference>
<feature type="binding site" evidence="6">
    <location>
        <position position="673"/>
    </location>
    <ligand>
        <name>FAD</name>
        <dbReference type="ChEBI" id="CHEBI:57692"/>
    </ligand>
</feature>
<dbReference type="EC" id="1.4.3.-" evidence="7"/>
<dbReference type="InterPro" id="IPR036188">
    <property type="entry name" value="FAD/NAD-bd_sf"/>
</dbReference>
<comment type="similarity">
    <text evidence="7">Belongs to the flavin monoamine oxidase family.</text>
</comment>
<dbReference type="GO" id="GO:0003677">
    <property type="term" value="F:DNA binding"/>
    <property type="evidence" value="ECO:0007669"/>
    <property type="project" value="InterPro"/>
</dbReference>
<dbReference type="AlphaFoldDB" id="A0A5N7A312"/>
<dbReference type="Gene3D" id="1.10.405.10">
    <property type="entry name" value="Guanine Nucleotide Dissociation Inhibitor, domain 1"/>
    <property type="match status" value="1"/>
</dbReference>
<keyword evidence="4" id="KW-0804">Transcription</keyword>
<feature type="region of interest" description="Disordered" evidence="8">
    <location>
        <begin position="1"/>
        <end position="28"/>
    </location>
</feature>
<evidence type="ECO:0000256" key="4">
    <source>
        <dbReference type="ARBA" id="ARBA00023163"/>
    </source>
</evidence>
<dbReference type="PANTHER" id="PTHR47425:SF3">
    <property type="entry name" value="ZN(II)2CYS6 TRANSCRIPTION FACTOR (EUROFUNG)"/>
    <property type="match status" value="1"/>
</dbReference>
<dbReference type="Pfam" id="PF01593">
    <property type="entry name" value="Amino_oxidase"/>
    <property type="match status" value="1"/>
</dbReference>
<keyword evidence="7" id="KW-0285">Flavoprotein</keyword>
<dbReference type="PRINTS" id="PR00757">
    <property type="entry name" value="AMINEOXDASEF"/>
</dbReference>
<gene>
    <name evidence="10" type="ORF">BDV27DRAFT_158672</name>
</gene>
<reference evidence="10 11" key="1">
    <citation type="submission" date="2019-04" db="EMBL/GenBank/DDBJ databases">
        <title>Friends and foes A comparative genomics studyof 23 Aspergillus species from section Flavi.</title>
        <authorList>
            <consortium name="DOE Joint Genome Institute"/>
            <person name="Kjaerbolling I."/>
            <person name="Vesth T."/>
            <person name="Frisvad J.C."/>
            <person name="Nybo J.L."/>
            <person name="Theobald S."/>
            <person name="Kildgaard S."/>
            <person name="Isbrandt T."/>
            <person name="Kuo A."/>
            <person name="Sato A."/>
            <person name="Lyhne E.K."/>
            <person name="Kogle M.E."/>
            <person name="Wiebenga A."/>
            <person name="Kun R.S."/>
            <person name="Lubbers R.J."/>
            <person name="Makela M.R."/>
            <person name="Barry K."/>
            <person name="Chovatia M."/>
            <person name="Clum A."/>
            <person name="Daum C."/>
            <person name="Haridas S."/>
            <person name="He G."/>
            <person name="LaButti K."/>
            <person name="Lipzen A."/>
            <person name="Mondo S."/>
            <person name="Riley R."/>
            <person name="Salamov A."/>
            <person name="Simmons B.A."/>
            <person name="Magnuson J.K."/>
            <person name="Henrissat B."/>
            <person name="Mortensen U.H."/>
            <person name="Larsen T.O."/>
            <person name="Devries R.P."/>
            <person name="Grigoriev I.V."/>
            <person name="Machida M."/>
            <person name="Baker S.E."/>
            <person name="Andersen M.R."/>
        </authorList>
    </citation>
    <scope>NUCLEOTIDE SEQUENCE [LARGE SCALE GENOMIC DNA]</scope>
    <source>
        <strain evidence="10 11">CBS 763.97</strain>
    </source>
</reference>
<evidence type="ECO:0000313" key="10">
    <source>
        <dbReference type="EMBL" id="KAE8363579.1"/>
    </source>
</evidence>
<evidence type="ECO:0000256" key="1">
    <source>
        <dbReference type="ARBA" id="ARBA00001974"/>
    </source>
</evidence>
<dbReference type="Gene3D" id="3.50.50.60">
    <property type="entry name" value="FAD/NAD(P)-binding domain"/>
    <property type="match status" value="1"/>
</dbReference>
<sequence length="704" mass="78876">MPRLSRKEDKAKDSNASTDDNQASMSTQAGVLTWEERNLSSPTVFSESRGHYKMCLDVEVRNVTLPQYISPLPLGLSSADRDYLRMKGALNIPKAELRDALLECFALFVHPLLPVIDLGDVYSRIESNGRTGTVSLLLLQMVMFAATAYVDIRILNKHGYNSASQARLEFFNRAKLLYSLDCEPDRLAVLQTVILMTLRSDQPDLITHTRHHISVAMTRAQLINQDPAMKISQRLWKRILWTCYMRDCILAISFQTPMIIRYEEFDIPPLELQDFDAASWLRAVHWISRHTGNPSGNLCNAQTLAKLCIALVECCQRISYGLNCQYGTHPGEDGFEEELVTQSLGDIAGSKRVIGRFTQIYAEINVEDPITGPGAKQLDSVSLHEYCLQEFRSEQIATLLNTVSQSLMGIESKDIIALGFLHYCKAGTGFQAVISDTKHGGQYLRIRQGTQTISKFMAKELKEGSLWLSTPVTHIEQCQDTGVCIVRSANEAVFMAKKVILSVATPFYKTIQFSPPLPTEKQRLALENILGYYSKMIFVFQKPWWRTAGLSGEIKAQDNGPILFSMDTSIPEDDQWSISCFIVGGRGLKWSKLSREERYSSACSQLRSGFEKVELESGKLEVPEPINTLEYEWTKQEFFLGGPCPASPPGLLSSVDGAALCKSFENVHFVGTETSLEWKGYMEGAIRSGDRGAAEVVAELQERF</sequence>
<comment type="cofactor">
    <cofactor evidence="1 7">
        <name>FAD</name>
        <dbReference type="ChEBI" id="CHEBI:57692"/>
    </cofactor>
</comment>
<evidence type="ECO:0000256" key="2">
    <source>
        <dbReference type="ARBA" id="ARBA00023002"/>
    </source>
</evidence>
<dbReference type="PANTHER" id="PTHR47425">
    <property type="entry name" value="FARB-RELATED"/>
    <property type="match status" value="1"/>
</dbReference>
<dbReference type="OrthoDB" id="4368296at2759"/>
<protein>
    <recommendedName>
        <fullName evidence="7">Amine oxidase</fullName>
        <ecNumber evidence="7">1.4.3.-</ecNumber>
    </recommendedName>
</protein>
<dbReference type="SUPFAM" id="SSF54373">
    <property type="entry name" value="FAD-linked reductases, C-terminal domain"/>
    <property type="match status" value="1"/>
</dbReference>
<dbReference type="InterPro" id="IPR007219">
    <property type="entry name" value="XnlR_reg_dom"/>
</dbReference>
<evidence type="ECO:0000259" key="9">
    <source>
        <dbReference type="SMART" id="SM00906"/>
    </source>
</evidence>
<evidence type="ECO:0000256" key="6">
    <source>
        <dbReference type="PIRSR" id="PIRSR601613-1"/>
    </source>
</evidence>
<proteinExistence type="inferred from homology"/>
<evidence type="ECO:0000256" key="3">
    <source>
        <dbReference type="ARBA" id="ARBA00023015"/>
    </source>
</evidence>
<feature type="binding site" evidence="6">
    <location>
        <position position="472"/>
    </location>
    <ligand>
        <name>FAD</name>
        <dbReference type="ChEBI" id="CHEBI:57692"/>
    </ligand>
</feature>
<dbReference type="EMBL" id="ML737672">
    <property type="protein sequence ID" value="KAE8363579.1"/>
    <property type="molecule type" value="Genomic_DNA"/>
</dbReference>
<dbReference type="RefSeq" id="XP_031926660.1">
    <property type="nucleotide sequence ID" value="XM_032072729.1"/>
</dbReference>
<keyword evidence="7" id="KW-0274">FAD</keyword>
<dbReference type="InterPro" id="IPR001613">
    <property type="entry name" value="Flavin_amine_oxidase"/>
</dbReference>
<evidence type="ECO:0000313" key="11">
    <source>
        <dbReference type="Proteomes" id="UP000326268"/>
    </source>
</evidence>
<dbReference type="GO" id="GO:0008270">
    <property type="term" value="F:zinc ion binding"/>
    <property type="evidence" value="ECO:0007669"/>
    <property type="project" value="InterPro"/>
</dbReference>
<keyword evidence="2 7" id="KW-0560">Oxidoreductase</keyword>
<dbReference type="InterPro" id="IPR002937">
    <property type="entry name" value="Amino_oxidase"/>
</dbReference>
<dbReference type="CDD" id="cd12148">
    <property type="entry name" value="fungal_TF_MHR"/>
    <property type="match status" value="1"/>
</dbReference>
<dbReference type="GO" id="GO:0016491">
    <property type="term" value="F:oxidoreductase activity"/>
    <property type="evidence" value="ECO:0007669"/>
    <property type="project" value="UniProtKB-KW"/>
</dbReference>
<dbReference type="GeneID" id="43657175"/>
<dbReference type="GO" id="GO:0006351">
    <property type="term" value="P:DNA-templated transcription"/>
    <property type="evidence" value="ECO:0007669"/>
    <property type="project" value="InterPro"/>
</dbReference>